<keyword evidence="9" id="KW-1185">Reference proteome</keyword>
<keyword evidence="5" id="KW-0418">Kinase</keyword>
<dbReference type="WBParaSite" id="sdigi.contig626.g9274.t1">
    <property type="protein sequence ID" value="sdigi.contig626.g9274.t1"/>
    <property type="gene ID" value="sdigi.contig626.g9274"/>
</dbReference>
<reference evidence="10" key="1">
    <citation type="submission" date="2022-11" db="UniProtKB">
        <authorList>
            <consortium name="WormBaseParasite"/>
        </authorList>
    </citation>
    <scope>IDENTIFICATION</scope>
</reference>
<dbReference type="PROSITE" id="PS50052">
    <property type="entry name" value="GUANYLATE_KINASE_2"/>
    <property type="match status" value="1"/>
</dbReference>
<evidence type="ECO:0000259" key="8">
    <source>
        <dbReference type="PROSITE" id="PS50052"/>
    </source>
</evidence>
<evidence type="ECO:0000313" key="10">
    <source>
        <dbReference type="WBParaSite" id="sdigi.contig626.g9274.t1"/>
    </source>
</evidence>
<dbReference type="AlphaFoldDB" id="A0A915Q2P0"/>
<dbReference type="InterPro" id="IPR008144">
    <property type="entry name" value="Guanylate_kin-like_dom"/>
</dbReference>
<keyword evidence="7" id="KW-0175">Coiled coil</keyword>
<dbReference type="NCBIfam" id="TIGR03263">
    <property type="entry name" value="guanyl_kin"/>
    <property type="match status" value="1"/>
</dbReference>
<protein>
    <recommendedName>
        <fullName evidence="2">guanylate kinase</fullName>
        <ecNumber evidence="2">2.7.4.8</ecNumber>
    </recommendedName>
</protein>
<dbReference type="InterPro" id="IPR008145">
    <property type="entry name" value="GK/Ca_channel_bsu"/>
</dbReference>
<dbReference type="PROSITE" id="PS00856">
    <property type="entry name" value="GUANYLATE_KINASE_1"/>
    <property type="match status" value="1"/>
</dbReference>
<evidence type="ECO:0000256" key="2">
    <source>
        <dbReference type="ARBA" id="ARBA00012961"/>
    </source>
</evidence>
<sequence length="251" mass="28430">MKPIVISGPSGGGKSTVITKAMETYPNTFAFAVSHTTRKPRPGEVNGKNYWFVTEEKFEEMIKNSEFLEYAAFGGNMYGTSKKALEDVSKAGCICILDVELQGVRNIRKYGLDAKYILVRTPNLEILKERLLARNTETEESLKKRMKHAEEDLKAVDAEPDLFDFVIINDDFERAYNSFLKAIEGELSEIISVRDEIKTNAMNGVCHVLHASYHLAEIITWHWGILDIDGIETDVEGSRWCYCGGYKDIRD</sequence>
<dbReference type="GO" id="GO:0005524">
    <property type="term" value="F:ATP binding"/>
    <property type="evidence" value="ECO:0007669"/>
    <property type="project" value="UniProtKB-KW"/>
</dbReference>
<evidence type="ECO:0000256" key="4">
    <source>
        <dbReference type="ARBA" id="ARBA00022741"/>
    </source>
</evidence>
<dbReference type="PANTHER" id="PTHR23117">
    <property type="entry name" value="GUANYLATE KINASE-RELATED"/>
    <property type="match status" value="1"/>
</dbReference>
<evidence type="ECO:0000256" key="3">
    <source>
        <dbReference type="ARBA" id="ARBA00022679"/>
    </source>
</evidence>
<accession>A0A915Q2P0</accession>
<organism evidence="9 10">
    <name type="scientific">Setaria digitata</name>
    <dbReference type="NCBI Taxonomy" id="48799"/>
    <lineage>
        <taxon>Eukaryota</taxon>
        <taxon>Metazoa</taxon>
        <taxon>Ecdysozoa</taxon>
        <taxon>Nematoda</taxon>
        <taxon>Chromadorea</taxon>
        <taxon>Rhabditida</taxon>
        <taxon>Spirurina</taxon>
        <taxon>Spiruromorpha</taxon>
        <taxon>Filarioidea</taxon>
        <taxon>Setariidae</taxon>
        <taxon>Setaria</taxon>
    </lineage>
</organism>
<evidence type="ECO:0000256" key="5">
    <source>
        <dbReference type="ARBA" id="ARBA00022777"/>
    </source>
</evidence>
<dbReference type="CDD" id="cd00071">
    <property type="entry name" value="GMPK"/>
    <property type="match status" value="1"/>
</dbReference>
<keyword evidence="6" id="KW-0067">ATP-binding</keyword>
<comment type="similarity">
    <text evidence="1">Belongs to the guanylate kinase family.</text>
</comment>
<evidence type="ECO:0000256" key="1">
    <source>
        <dbReference type="ARBA" id="ARBA00005790"/>
    </source>
</evidence>
<proteinExistence type="inferred from homology"/>
<evidence type="ECO:0000256" key="6">
    <source>
        <dbReference type="ARBA" id="ARBA00022840"/>
    </source>
</evidence>
<dbReference type="SUPFAM" id="SSF52540">
    <property type="entry name" value="P-loop containing nucleoside triphosphate hydrolases"/>
    <property type="match status" value="1"/>
</dbReference>
<feature type="domain" description="Guanylate kinase-like" evidence="8">
    <location>
        <begin position="1"/>
        <end position="184"/>
    </location>
</feature>
<dbReference type="InterPro" id="IPR027417">
    <property type="entry name" value="P-loop_NTPase"/>
</dbReference>
<dbReference type="InterPro" id="IPR017665">
    <property type="entry name" value="Guanylate_kinase"/>
</dbReference>
<dbReference type="GO" id="GO:0004385">
    <property type="term" value="F:GMP kinase activity"/>
    <property type="evidence" value="ECO:0007669"/>
    <property type="project" value="UniProtKB-EC"/>
</dbReference>
<evidence type="ECO:0000256" key="7">
    <source>
        <dbReference type="SAM" id="Coils"/>
    </source>
</evidence>
<dbReference type="Proteomes" id="UP000887581">
    <property type="component" value="Unplaced"/>
</dbReference>
<dbReference type="FunFam" id="3.40.50.300:FF:000776">
    <property type="entry name" value="Guanylate kinase 2"/>
    <property type="match status" value="1"/>
</dbReference>
<dbReference type="EC" id="2.7.4.8" evidence="2"/>
<dbReference type="PANTHER" id="PTHR23117:SF13">
    <property type="entry name" value="GUANYLATE KINASE"/>
    <property type="match status" value="1"/>
</dbReference>
<name>A0A915Q2P0_9BILA</name>
<dbReference type="GO" id="GO:0005829">
    <property type="term" value="C:cytosol"/>
    <property type="evidence" value="ECO:0007669"/>
    <property type="project" value="TreeGrafter"/>
</dbReference>
<dbReference type="Pfam" id="PF00625">
    <property type="entry name" value="Guanylate_kin"/>
    <property type="match status" value="1"/>
</dbReference>
<dbReference type="InterPro" id="IPR020590">
    <property type="entry name" value="Guanylate_kinase_CS"/>
</dbReference>
<feature type="coiled-coil region" evidence="7">
    <location>
        <begin position="132"/>
        <end position="159"/>
    </location>
</feature>
<keyword evidence="4" id="KW-0547">Nucleotide-binding</keyword>
<keyword evidence="3" id="KW-0808">Transferase</keyword>
<evidence type="ECO:0000313" key="9">
    <source>
        <dbReference type="Proteomes" id="UP000887581"/>
    </source>
</evidence>
<dbReference type="Gene3D" id="3.40.50.300">
    <property type="entry name" value="P-loop containing nucleotide triphosphate hydrolases"/>
    <property type="match status" value="1"/>
</dbReference>
<dbReference type="SMART" id="SM00072">
    <property type="entry name" value="GuKc"/>
    <property type="match status" value="1"/>
</dbReference>